<organism evidence="1 2">
    <name type="scientific">Sphagnum jensenii</name>
    <dbReference type="NCBI Taxonomy" id="128206"/>
    <lineage>
        <taxon>Eukaryota</taxon>
        <taxon>Viridiplantae</taxon>
        <taxon>Streptophyta</taxon>
        <taxon>Embryophyta</taxon>
        <taxon>Bryophyta</taxon>
        <taxon>Sphagnophytina</taxon>
        <taxon>Sphagnopsida</taxon>
        <taxon>Sphagnales</taxon>
        <taxon>Sphagnaceae</taxon>
        <taxon>Sphagnum</taxon>
    </lineage>
</organism>
<dbReference type="Proteomes" id="UP001497444">
    <property type="component" value="Unassembled WGS sequence"/>
</dbReference>
<keyword evidence="2" id="KW-1185">Reference proteome</keyword>
<evidence type="ECO:0000313" key="2">
    <source>
        <dbReference type="Proteomes" id="UP001497444"/>
    </source>
</evidence>
<dbReference type="EMBL" id="CAXAQS010000214">
    <property type="protein sequence ID" value="CAK9250659.1"/>
    <property type="molecule type" value="Genomic_DNA"/>
</dbReference>
<gene>
    <name evidence="1" type="ORF">CSSPJE1EN1_LOCUS26037</name>
</gene>
<comment type="caution">
    <text evidence="1">The sequence shown here is derived from an EMBL/GenBank/DDBJ whole genome shotgun (WGS) entry which is preliminary data.</text>
</comment>
<name>A0ABP0V8F2_9BRYO</name>
<sequence>MVLCVVCAVAYIRRNDGAPREYAEKFSDMAASLKIAQDAINKVNESNGELLTELKAIKTVADSMFADHGKRITEIENRKPLTQLNDVNLRFKEPLQVSVVYRQAVKKTAGKPLFDSSTVLTGSPLPQTMLHRAGITNNGGN</sequence>
<reference evidence="1" key="1">
    <citation type="submission" date="2024-02" db="EMBL/GenBank/DDBJ databases">
        <authorList>
            <consortium name="ELIXIR-Norway"/>
            <consortium name="Elixir Norway"/>
        </authorList>
    </citation>
    <scope>NUCLEOTIDE SEQUENCE</scope>
</reference>
<protein>
    <submittedName>
        <fullName evidence="1">Uncharacterized protein</fullName>
    </submittedName>
</protein>
<accession>A0ABP0V8F2</accession>
<evidence type="ECO:0000313" key="1">
    <source>
        <dbReference type="EMBL" id="CAK9250659.1"/>
    </source>
</evidence>
<proteinExistence type="predicted"/>